<organism evidence="1 2">
    <name type="scientific">Brachionus plicatilis</name>
    <name type="common">Marine rotifer</name>
    <name type="synonym">Brachionus muelleri</name>
    <dbReference type="NCBI Taxonomy" id="10195"/>
    <lineage>
        <taxon>Eukaryota</taxon>
        <taxon>Metazoa</taxon>
        <taxon>Spiralia</taxon>
        <taxon>Gnathifera</taxon>
        <taxon>Rotifera</taxon>
        <taxon>Eurotatoria</taxon>
        <taxon>Monogononta</taxon>
        <taxon>Pseudotrocha</taxon>
        <taxon>Ploima</taxon>
        <taxon>Brachionidae</taxon>
        <taxon>Brachionus</taxon>
    </lineage>
</organism>
<gene>
    <name evidence="1" type="ORF">BpHYR1_054216</name>
</gene>
<proteinExistence type="predicted"/>
<protein>
    <submittedName>
        <fullName evidence="1">Uncharacterized protein</fullName>
    </submittedName>
</protein>
<dbReference type="Proteomes" id="UP000276133">
    <property type="component" value="Unassembled WGS sequence"/>
</dbReference>
<evidence type="ECO:0000313" key="2">
    <source>
        <dbReference type="Proteomes" id="UP000276133"/>
    </source>
</evidence>
<reference evidence="1 2" key="1">
    <citation type="journal article" date="2018" name="Sci. Rep.">
        <title>Genomic signatures of local adaptation to the degree of environmental predictability in rotifers.</title>
        <authorList>
            <person name="Franch-Gras L."/>
            <person name="Hahn C."/>
            <person name="Garcia-Roger E.M."/>
            <person name="Carmona M.J."/>
            <person name="Serra M."/>
            <person name="Gomez A."/>
        </authorList>
    </citation>
    <scope>NUCLEOTIDE SEQUENCE [LARGE SCALE GENOMIC DNA]</scope>
    <source>
        <strain evidence="1">HYR1</strain>
    </source>
</reference>
<sequence>MLVHKIFSHFLQNNYTCSTTNWRIYLINYLYEFHHQLTIEPIPIKKKFSTNFLNLKTLLIVSNFLLFKTNQGENLDKGFEKKNLTLRKLNIKLTVCDFLIEEKIAKTEKRYPSEFVVLSKINPELSGFISKNLYTHGLSNAIDLPNIRTFFQKNVITFVPMITKSLQTLFQLSWDNLLQD</sequence>
<comment type="caution">
    <text evidence="1">The sequence shown here is derived from an EMBL/GenBank/DDBJ whole genome shotgun (WGS) entry which is preliminary data.</text>
</comment>
<accession>A0A3M7PYA1</accession>
<dbReference type="AlphaFoldDB" id="A0A3M7PYA1"/>
<keyword evidence="2" id="KW-1185">Reference proteome</keyword>
<evidence type="ECO:0000313" key="1">
    <source>
        <dbReference type="EMBL" id="RNA04070.1"/>
    </source>
</evidence>
<dbReference type="EMBL" id="REGN01008244">
    <property type="protein sequence ID" value="RNA04070.1"/>
    <property type="molecule type" value="Genomic_DNA"/>
</dbReference>
<name>A0A3M7PYA1_BRAPC</name>